<sequence>MTLLVIAPDADETAARFAGFAAGQGIPAVVAHGFGRVGVSVRATRERVCRARLTFDGAEVGGILNRGTGGWGDEPDPDRAFAAAETCAAFWSAAALWPGPVVNRPSEHGFLARLDPVELAGTGAVEPPRTVILNDGSAPGREVYRIPEWTVVDPGAPRSRFDVVQIADPGRARRFVVAGAGVFEVGGAGGRLDRETANRVAPIVGRLRARGPVFADFRAELGAGVPRLADVSCWPGHQLFPDLEDEVYAALLAGLTP</sequence>
<dbReference type="GeneID" id="92869848"/>
<evidence type="ECO:0000313" key="1">
    <source>
        <dbReference type="EMBL" id="ADJ43869.1"/>
    </source>
</evidence>
<dbReference type="PATRIC" id="fig|749927.5.peg.2128"/>
<dbReference type="eggNOG" id="ENOG5032QI5">
    <property type="taxonomic scope" value="Bacteria"/>
</dbReference>
<dbReference type="KEGG" id="amd:AMED_2063"/>
<dbReference type="AlphaFoldDB" id="A0A0H3D108"/>
<proteinExistence type="predicted"/>
<name>A0A0H3D108_AMYMU</name>
<accession>A0A0H3D108</accession>
<evidence type="ECO:0000313" key="2">
    <source>
        <dbReference type="Proteomes" id="UP000000328"/>
    </source>
</evidence>
<dbReference type="Proteomes" id="UP000000328">
    <property type="component" value="Chromosome"/>
</dbReference>
<dbReference type="RefSeq" id="WP_013223950.1">
    <property type="nucleotide sequence ID" value="NC_014318.1"/>
</dbReference>
<dbReference type="EMBL" id="CP002000">
    <property type="protein sequence ID" value="ADJ43869.1"/>
    <property type="molecule type" value="Genomic_DNA"/>
</dbReference>
<gene>
    <name evidence="1" type="ordered locus">AMED_2063</name>
</gene>
<dbReference type="OrthoDB" id="5183081at2"/>
<dbReference type="HOGENOM" id="CLU_1072641_0_0_11"/>
<reference evidence="1 2" key="1">
    <citation type="journal article" date="2010" name="Cell Res.">
        <title>Complete genome sequence of the rifamycin SV-producing Amycolatopsis mediterranei U32 revealed its genetic characteristics in phylogeny and metabolism.</title>
        <authorList>
            <person name="Zhao W."/>
            <person name="Zhong Y."/>
            <person name="Yuan H."/>
            <person name="Wang J."/>
            <person name="Zheng H."/>
            <person name="Wang Y."/>
            <person name="Cen X."/>
            <person name="Xu F."/>
            <person name="Bai J."/>
            <person name="Han X."/>
            <person name="Lu G."/>
            <person name="Zhu Y."/>
            <person name="Shao Z."/>
            <person name="Yan H."/>
            <person name="Li C."/>
            <person name="Peng N."/>
            <person name="Zhang Z."/>
            <person name="Zhang Y."/>
            <person name="Lin W."/>
            <person name="Fan Y."/>
            <person name="Qin Z."/>
            <person name="Hu Y."/>
            <person name="Zhu B."/>
            <person name="Wang S."/>
            <person name="Ding X."/>
            <person name="Zhao G.P."/>
        </authorList>
    </citation>
    <scope>NUCLEOTIDE SEQUENCE [LARGE SCALE GENOMIC DNA]</scope>
    <source>
        <strain evidence="2">U-32</strain>
    </source>
</reference>
<organism evidence="1 2">
    <name type="scientific">Amycolatopsis mediterranei (strain U-32)</name>
    <dbReference type="NCBI Taxonomy" id="749927"/>
    <lineage>
        <taxon>Bacteria</taxon>
        <taxon>Bacillati</taxon>
        <taxon>Actinomycetota</taxon>
        <taxon>Actinomycetes</taxon>
        <taxon>Pseudonocardiales</taxon>
        <taxon>Pseudonocardiaceae</taxon>
        <taxon>Amycolatopsis</taxon>
    </lineage>
</organism>
<protein>
    <submittedName>
        <fullName evidence="1">Uncharacterized protein</fullName>
    </submittedName>
</protein>